<dbReference type="AlphaFoldDB" id="A0A4Y2MJN9"/>
<gene>
    <name evidence="1" type="ORF">AVEN_80267_1</name>
</gene>
<keyword evidence="2" id="KW-1185">Reference proteome</keyword>
<dbReference type="Proteomes" id="UP000499080">
    <property type="component" value="Unassembled WGS sequence"/>
</dbReference>
<name>A0A4Y2MJN9_ARAVE</name>
<protein>
    <submittedName>
        <fullName evidence="1">Uncharacterized protein</fullName>
    </submittedName>
</protein>
<sequence length="93" mass="10265">MKHSLLNHCDVPSKHQKGLCFEDQTFDFCAAQGWDFAASSPPATPTAPLIAPLSTPPQISDGYIHLGDDMMPGVAEFLVYLKVHLRHYVVNNN</sequence>
<reference evidence="1 2" key="1">
    <citation type="journal article" date="2019" name="Sci. Rep.">
        <title>Orb-weaving spider Araneus ventricosus genome elucidates the spidroin gene catalogue.</title>
        <authorList>
            <person name="Kono N."/>
            <person name="Nakamura H."/>
            <person name="Ohtoshi R."/>
            <person name="Moran D.A.P."/>
            <person name="Shinohara A."/>
            <person name="Yoshida Y."/>
            <person name="Fujiwara M."/>
            <person name="Mori M."/>
            <person name="Tomita M."/>
            <person name="Arakawa K."/>
        </authorList>
    </citation>
    <scope>NUCLEOTIDE SEQUENCE [LARGE SCALE GENOMIC DNA]</scope>
</reference>
<evidence type="ECO:0000313" key="2">
    <source>
        <dbReference type="Proteomes" id="UP000499080"/>
    </source>
</evidence>
<accession>A0A4Y2MJN9</accession>
<comment type="caution">
    <text evidence="1">The sequence shown here is derived from an EMBL/GenBank/DDBJ whole genome shotgun (WGS) entry which is preliminary data.</text>
</comment>
<organism evidence="1 2">
    <name type="scientific">Araneus ventricosus</name>
    <name type="common">Orbweaver spider</name>
    <name type="synonym">Epeira ventricosa</name>
    <dbReference type="NCBI Taxonomy" id="182803"/>
    <lineage>
        <taxon>Eukaryota</taxon>
        <taxon>Metazoa</taxon>
        <taxon>Ecdysozoa</taxon>
        <taxon>Arthropoda</taxon>
        <taxon>Chelicerata</taxon>
        <taxon>Arachnida</taxon>
        <taxon>Araneae</taxon>
        <taxon>Araneomorphae</taxon>
        <taxon>Entelegynae</taxon>
        <taxon>Araneoidea</taxon>
        <taxon>Araneidae</taxon>
        <taxon>Araneus</taxon>
    </lineage>
</organism>
<dbReference type="EMBL" id="BGPR01007508">
    <property type="protein sequence ID" value="GBN27371.1"/>
    <property type="molecule type" value="Genomic_DNA"/>
</dbReference>
<evidence type="ECO:0000313" key="1">
    <source>
        <dbReference type="EMBL" id="GBN27371.1"/>
    </source>
</evidence>
<proteinExistence type="predicted"/>